<dbReference type="EnsemblMetazoa" id="HelroT91842">
    <property type="protein sequence ID" value="HelroP91842"/>
    <property type="gene ID" value="HelroG91842"/>
</dbReference>
<dbReference type="InterPro" id="IPR007867">
    <property type="entry name" value="GMC_OxRtase_C"/>
</dbReference>
<keyword evidence="4 5" id="KW-0274">FAD</keyword>
<dbReference type="PANTHER" id="PTHR11552">
    <property type="entry name" value="GLUCOSE-METHANOL-CHOLINE GMC OXIDOREDUCTASE"/>
    <property type="match status" value="1"/>
</dbReference>
<proteinExistence type="inferred from homology"/>
<dbReference type="InParanoid" id="T1G897"/>
<dbReference type="AlphaFoldDB" id="T1G897"/>
<dbReference type="RefSeq" id="XP_009011501.1">
    <property type="nucleotide sequence ID" value="XM_009013253.1"/>
</dbReference>
<dbReference type="SUPFAM" id="SSF51905">
    <property type="entry name" value="FAD/NAD(P)-binding domain"/>
    <property type="match status" value="1"/>
</dbReference>
<dbReference type="EMBL" id="AMQM01008923">
    <property type="status" value="NOT_ANNOTATED_CDS"/>
    <property type="molecule type" value="Genomic_DNA"/>
</dbReference>
<dbReference type="GO" id="GO:0016491">
    <property type="term" value="F:oxidoreductase activity"/>
    <property type="evidence" value="ECO:0000318"/>
    <property type="project" value="GO_Central"/>
</dbReference>
<accession>T1G897</accession>
<comment type="cofactor">
    <cofactor evidence="1 5">
        <name>FAD</name>
        <dbReference type="ChEBI" id="CHEBI:57692"/>
    </cofactor>
</comment>
<dbReference type="HOGENOM" id="CLU_002865_7_1_1"/>
<evidence type="ECO:0000259" key="6">
    <source>
        <dbReference type="PROSITE" id="PS00624"/>
    </source>
</evidence>
<comment type="similarity">
    <text evidence="2">Belongs to the GMC oxidoreductase family.</text>
</comment>
<dbReference type="eggNOG" id="KOG1238">
    <property type="taxonomic scope" value="Eukaryota"/>
</dbReference>
<feature type="binding site" evidence="5">
    <location>
        <position position="37"/>
    </location>
    <ligand>
        <name>FAD</name>
        <dbReference type="ChEBI" id="CHEBI:57692"/>
    </ligand>
</feature>
<dbReference type="InterPro" id="IPR036188">
    <property type="entry name" value="FAD/NAD-bd_sf"/>
</dbReference>
<dbReference type="EMBL" id="KB095880">
    <property type="protein sequence ID" value="ESO10389.1"/>
    <property type="molecule type" value="Genomic_DNA"/>
</dbReference>
<organism evidence="8 9">
    <name type="scientific">Helobdella robusta</name>
    <name type="common">Californian leech</name>
    <dbReference type="NCBI Taxonomy" id="6412"/>
    <lineage>
        <taxon>Eukaryota</taxon>
        <taxon>Metazoa</taxon>
        <taxon>Spiralia</taxon>
        <taxon>Lophotrochozoa</taxon>
        <taxon>Annelida</taxon>
        <taxon>Clitellata</taxon>
        <taxon>Hirudinea</taxon>
        <taxon>Rhynchobdellida</taxon>
        <taxon>Glossiphoniidae</taxon>
        <taxon>Helobdella</taxon>
    </lineage>
</organism>
<dbReference type="InterPro" id="IPR000172">
    <property type="entry name" value="GMC_OxRdtase_N"/>
</dbReference>
<sequence>MNALMYCLKDKKYSWCYETTPQPRANNRVFFWPRGKVMGGSSSLNAMVYVRGHPYDYDRWEQEGAKGWSYADCLPYFKKAQTHQLGGDDYRGDSGPLYVSRGKWNNPLYHAFVDAGLQAGYQHTEDCNGFKQEGFGHFDMTIKNGVRCNASMAYIHPILSKYKNLKISTNSMATKVIVEGSKAVGVEYKQNDATKYARARKEVILCGGSINSPQLLLLSGIGNADELRKLGIPCAANLPGVGENLQDHLEVYIQYKCSKPVTLYKYQWKFPWNMVTTGLQWFITKSGAASTTHMEAGSFFRSSSKVAHPDIQIHFLPSVVIDHGQKMGTCHAFQGHSGTMRATSRGNLKLKSTNPFDSPLINPNYLQTEQDIVDFRACVRLTTEIFSQKAFDEFREEVLDKNLRLNSNDEIDSFVRSTSETAYHPCGTAKMGSENDKSAVVDSKCRVLGIDKLRVVDASIMPSILSGNLNAPVIMMAEKAADMILGVPPLPKLHVPVWKPSDPTKQR</sequence>
<dbReference type="Gene3D" id="3.50.50.60">
    <property type="entry name" value="FAD/NAD(P)-binding domain"/>
    <property type="match status" value="1"/>
</dbReference>
<reference evidence="9" key="1">
    <citation type="submission" date="2012-12" db="EMBL/GenBank/DDBJ databases">
        <authorList>
            <person name="Hellsten U."/>
            <person name="Grimwood J."/>
            <person name="Chapman J.A."/>
            <person name="Shapiro H."/>
            <person name="Aerts A."/>
            <person name="Otillar R.P."/>
            <person name="Terry A.Y."/>
            <person name="Boore J.L."/>
            <person name="Simakov O."/>
            <person name="Marletaz F."/>
            <person name="Cho S.-J."/>
            <person name="Edsinger-Gonzales E."/>
            <person name="Havlak P."/>
            <person name="Kuo D.-H."/>
            <person name="Larsson T."/>
            <person name="Lv J."/>
            <person name="Arendt D."/>
            <person name="Savage R."/>
            <person name="Osoegawa K."/>
            <person name="de Jong P."/>
            <person name="Lindberg D.R."/>
            <person name="Seaver E.C."/>
            <person name="Weisblat D.A."/>
            <person name="Putnam N.H."/>
            <person name="Grigoriev I.V."/>
            <person name="Rokhsar D.S."/>
        </authorList>
    </citation>
    <scope>NUCLEOTIDE SEQUENCE</scope>
</reference>
<evidence type="ECO:0000313" key="8">
    <source>
        <dbReference type="EnsemblMetazoa" id="HelroP91842"/>
    </source>
</evidence>
<reference evidence="8" key="3">
    <citation type="submission" date="2015-06" db="UniProtKB">
        <authorList>
            <consortium name="EnsemblMetazoa"/>
        </authorList>
    </citation>
    <scope>IDENTIFICATION</scope>
</reference>
<dbReference type="GO" id="GO:0016614">
    <property type="term" value="F:oxidoreductase activity, acting on CH-OH group of donors"/>
    <property type="evidence" value="ECO:0007669"/>
    <property type="project" value="InterPro"/>
</dbReference>
<dbReference type="Proteomes" id="UP000015101">
    <property type="component" value="Unassembled WGS sequence"/>
</dbReference>
<dbReference type="Pfam" id="PF00732">
    <property type="entry name" value="GMC_oxred_N"/>
    <property type="match status" value="1"/>
</dbReference>
<evidence type="ECO:0000313" key="9">
    <source>
        <dbReference type="Proteomes" id="UP000015101"/>
    </source>
</evidence>
<dbReference type="Pfam" id="PF05199">
    <property type="entry name" value="GMC_oxred_C"/>
    <property type="match status" value="1"/>
</dbReference>
<dbReference type="PANTHER" id="PTHR11552:SF147">
    <property type="entry name" value="CHOLINE DEHYDROGENASE, MITOCHONDRIAL"/>
    <property type="match status" value="1"/>
</dbReference>
<dbReference type="OrthoDB" id="269227at2759"/>
<protein>
    <recommendedName>
        <fullName evidence="6">Glucose-methanol-choline oxidoreductase N-terminal domain-containing protein</fullName>
    </recommendedName>
</protein>
<feature type="domain" description="Glucose-methanol-choline oxidoreductase N-terminal" evidence="6">
    <location>
        <begin position="208"/>
        <end position="222"/>
    </location>
</feature>
<dbReference type="OMA" id="IYAGWPR"/>
<dbReference type="GO" id="GO:0050660">
    <property type="term" value="F:flavin adenine dinucleotide binding"/>
    <property type="evidence" value="ECO:0007669"/>
    <property type="project" value="InterPro"/>
</dbReference>
<evidence type="ECO:0000256" key="2">
    <source>
        <dbReference type="ARBA" id="ARBA00010790"/>
    </source>
</evidence>
<dbReference type="GeneID" id="20217294"/>
<keyword evidence="3" id="KW-0285">Flavoprotein</keyword>
<dbReference type="Gene3D" id="3.30.560.10">
    <property type="entry name" value="Glucose Oxidase, domain 3"/>
    <property type="match status" value="1"/>
</dbReference>
<evidence type="ECO:0000256" key="3">
    <source>
        <dbReference type="ARBA" id="ARBA00022630"/>
    </source>
</evidence>
<dbReference type="CTD" id="20217294"/>
<evidence type="ECO:0000313" key="7">
    <source>
        <dbReference type="EMBL" id="ESO10389.1"/>
    </source>
</evidence>
<feature type="binding site" evidence="5">
    <location>
        <begin position="45"/>
        <end position="48"/>
    </location>
    <ligand>
        <name>FAD</name>
        <dbReference type="ChEBI" id="CHEBI:57692"/>
    </ligand>
</feature>
<keyword evidence="9" id="KW-1185">Reference proteome</keyword>
<evidence type="ECO:0000256" key="4">
    <source>
        <dbReference type="ARBA" id="ARBA00022827"/>
    </source>
</evidence>
<evidence type="ECO:0000256" key="1">
    <source>
        <dbReference type="ARBA" id="ARBA00001974"/>
    </source>
</evidence>
<dbReference type="PROSITE" id="PS00624">
    <property type="entry name" value="GMC_OXRED_2"/>
    <property type="match status" value="1"/>
</dbReference>
<dbReference type="PIRSF" id="PIRSF000137">
    <property type="entry name" value="Alcohol_oxidase"/>
    <property type="match status" value="1"/>
</dbReference>
<dbReference type="InterPro" id="IPR012132">
    <property type="entry name" value="GMC_OxRdtase"/>
</dbReference>
<reference evidence="7 9" key="2">
    <citation type="journal article" date="2013" name="Nature">
        <title>Insights into bilaterian evolution from three spiralian genomes.</title>
        <authorList>
            <person name="Simakov O."/>
            <person name="Marletaz F."/>
            <person name="Cho S.J."/>
            <person name="Edsinger-Gonzales E."/>
            <person name="Havlak P."/>
            <person name="Hellsten U."/>
            <person name="Kuo D.H."/>
            <person name="Larsson T."/>
            <person name="Lv J."/>
            <person name="Arendt D."/>
            <person name="Savage R."/>
            <person name="Osoegawa K."/>
            <person name="de Jong P."/>
            <person name="Grimwood J."/>
            <person name="Chapman J.A."/>
            <person name="Shapiro H."/>
            <person name="Aerts A."/>
            <person name="Otillar R.P."/>
            <person name="Terry A.Y."/>
            <person name="Boore J.L."/>
            <person name="Grigoriev I.V."/>
            <person name="Lindberg D.R."/>
            <person name="Seaver E.C."/>
            <person name="Weisblat D.A."/>
            <person name="Putnam N.H."/>
            <person name="Rokhsar D.S."/>
        </authorList>
    </citation>
    <scope>NUCLEOTIDE SEQUENCE</scope>
</reference>
<dbReference type="STRING" id="6412.T1G897"/>
<dbReference type="KEGG" id="hro:HELRODRAFT_91842"/>
<gene>
    <name evidence="8" type="primary">20217294</name>
    <name evidence="7" type="ORF">HELRODRAFT_91842</name>
</gene>
<name>T1G897_HELRO</name>
<dbReference type="NCBIfam" id="NF002550">
    <property type="entry name" value="PRK02106.1"/>
    <property type="match status" value="1"/>
</dbReference>
<evidence type="ECO:0000256" key="5">
    <source>
        <dbReference type="PIRSR" id="PIRSR000137-2"/>
    </source>
</evidence>
<dbReference type="SUPFAM" id="SSF54373">
    <property type="entry name" value="FAD-linked reductases, C-terminal domain"/>
    <property type="match status" value="1"/>
</dbReference>